<gene>
    <name evidence="3" type="ORF">SD72_05835</name>
</gene>
<evidence type="ECO:0000256" key="2">
    <source>
        <dbReference type="PIRSR" id="PIRSR007531-2"/>
    </source>
</evidence>
<dbReference type="InterPro" id="IPR012853">
    <property type="entry name" value="CPT"/>
</dbReference>
<evidence type="ECO:0000313" key="3">
    <source>
        <dbReference type="EMBL" id="KIP53010.1"/>
    </source>
</evidence>
<reference evidence="3 4" key="1">
    <citation type="submission" date="2015-01" db="EMBL/GenBank/DDBJ databases">
        <title>Draft genome sequence of Leucobacter komagatae strain VKM ST2845.</title>
        <authorList>
            <person name="Karlyshev A.V."/>
            <person name="Kudryashova E.B."/>
        </authorList>
    </citation>
    <scope>NUCLEOTIDE SEQUENCE [LARGE SCALE GENOMIC DNA]</scope>
    <source>
        <strain evidence="3 4">VKM ST2845</strain>
    </source>
</reference>
<accession>A0A0D0H794</accession>
<feature type="binding site" evidence="2">
    <location>
        <begin position="16"/>
        <end position="23"/>
    </location>
    <ligand>
        <name>ATP</name>
        <dbReference type="ChEBI" id="CHEBI:30616"/>
    </ligand>
</feature>
<dbReference type="PIRSF" id="PIRSF007531">
    <property type="entry name" value="CPT"/>
    <property type="match status" value="1"/>
</dbReference>
<dbReference type="AlphaFoldDB" id="A0A0D0H794"/>
<name>A0A0D0H794_9MICO</name>
<dbReference type="InterPro" id="IPR027417">
    <property type="entry name" value="P-loop_NTPase"/>
</dbReference>
<dbReference type="SUPFAM" id="SSF52540">
    <property type="entry name" value="P-loop containing nucleoside triphosphate hydrolases"/>
    <property type="match status" value="1"/>
</dbReference>
<proteinExistence type="predicted"/>
<dbReference type="Proteomes" id="UP000032120">
    <property type="component" value="Unassembled WGS sequence"/>
</dbReference>
<keyword evidence="3" id="KW-0808">Transferase</keyword>
<feature type="active site" evidence="1">
    <location>
        <position position="43"/>
    </location>
</feature>
<evidence type="ECO:0000256" key="1">
    <source>
        <dbReference type="PIRSR" id="PIRSR007531-1"/>
    </source>
</evidence>
<sequence length="190" mass="19924">MATSSDVNAMVIVLNGGSSAGKSSIARALQELLPDTWLAFGVDSFIEALPGRGDSSRSGIAVAGDGEITLTSEFRSLERAWYAGLRAMVDAGAPLILDEVFLDGKPAQERLRSQLGAASILWVGVHCAPDIAMAREARRGDRVAGMAQQQALKVHSGVTYDVEVDTGANTAEECAREILRHSAVGAARAS</sequence>
<dbReference type="Gene3D" id="3.40.50.300">
    <property type="entry name" value="P-loop containing nucleotide triphosphate hydrolases"/>
    <property type="match status" value="1"/>
</dbReference>
<dbReference type="GO" id="GO:0005524">
    <property type="term" value="F:ATP binding"/>
    <property type="evidence" value="ECO:0007669"/>
    <property type="project" value="InterPro"/>
</dbReference>
<dbReference type="Pfam" id="PF07931">
    <property type="entry name" value="CPT"/>
    <property type="match status" value="1"/>
</dbReference>
<dbReference type="GO" id="GO:0016740">
    <property type="term" value="F:transferase activity"/>
    <property type="evidence" value="ECO:0007669"/>
    <property type="project" value="UniProtKB-KW"/>
</dbReference>
<keyword evidence="4" id="KW-1185">Reference proteome</keyword>
<comment type="caution">
    <text evidence="3">The sequence shown here is derived from an EMBL/GenBank/DDBJ whole genome shotgun (WGS) entry which is preliminary data.</text>
</comment>
<protein>
    <submittedName>
        <fullName evidence="3">Chloramphenicol phosphotransferase</fullName>
    </submittedName>
</protein>
<dbReference type="EMBL" id="JXSQ01000005">
    <property type="protein sequence ID" value="KIP53010.1"/>
    <property type="molecule type" value="Genomic_DNA"/>
</dbReference>
<dbReference type="RefSeq" id="WP_232299655.1">
    <property type="nucleotide sequence ID" value="NZ_JXSQ01000005.1"/>
</dbReference>
<evidence type="ECO:0000313" key="4">
    <source>
        <dbReference type="Proteomes" id="UP000032120"/>
    </source>
</evidence>
<organism evidence="3 4">
    <name type="scientific">Leucobacter komagatae</name>
    <dbReference type="NCBI Taxonomy" id="55969"/>
    <lineage>
        <taxon>Bacteria</taxon>
        <taxon>Bacillati</taxon>
        <taxon>Actinomycetota</taxon>
        <taxon>Actinomycetes</taxon>
        <taxon>Micrococcales</taxon>
        <taxon>Microbacteriaceae</taxon>
        <taxon>Leucobacter</taxon>
    </lineage>
</organism>